<organism evidence="6 7">
    <name type="scientific">Actinorhabdospora filicis</name>
    <dbReference type="NCBI Taxonomy" id="1785913"/>
    <lineage>
        <taxon>Bacteria</taxon>
        <taxon>Bacillati</taxon>
        <taxon>Actinomycetota</taxon>
        <taxon>Actinomycetes</taxon>
        <taxon>Micromonosporales</taxon>
        <taxon>Micromonosporaceae</taxon>
        <taxon>Actinorhabdospora</taxon>
    </lineage>
</organism>
<evidence type="ECO:0000256" key="3">
    <source>
        <dbReference type="ARBA" id="ARBA00022723"/>
    </source>
</evidence>
<dbReference type="GO" id="GO:0020037">
    <property type="term" value="F:heme binding"/>
    <property type="evidence" value="ECO:0007669"/>
    <property type="project" value="InterPro"/>
</dbReference>
<evidence type="ECO:0008006" key="8">
    <source>
        <dbReference type="Google" id="ProtNLM"/>
    </source>
</evidence>
<comment type="caution">
    <text evidence="6">The sequence shown here is derived from an EMBL/GenBank/DDBJ whole genome shotgun (WGS) entry which is preliminary data.</text>
</comment>
<evidence type="ECO:0000256" key="4">
    <source>
        <dbReference type="ARBA" id="ARBA00023004"/>
    </source>
</evidence>
<evidence type="ECO:0000256" key="5">
    <source>
        <dbReference type="PIRSR" id="PIRSR601486-1"/>
    </source>
</evidence>
<protein>
    <recommendedName>
        <fullName evidence="8">Group 1 truncated hemoglobin</fullName>
    </recommendedName>
</protein>
<dbReference type="Pfam" id="PF01152">
    <property type="entry name" value="Bac_globin"/>
    <property type="match status" value="1"/>
</dbReference>
<dbReference type="AlphaFoldDB" id="A0A9W6W2S7"/>
<name>A0A9W6W2S7_9ACTN</name>
<evidence type="ECO:0000313" key="7">
    <source>
        <dbReference type="Proteomes" id="UP001165079"/>
    </source>
</evidence>
<keyword evidence="1" id="KW-0813">Transport</keyword>
<dbReference type="InterPro" id="IPR012292">
    <property type="entry name" value="Globin/Proto"/>
</dbReference>
<dbReference type="Proteomes" id="UP001165079">
    <property type="component" value="Unassembled WGS sequence"/>
</dbReference>
<evidence type="ECO:0000313" key="6">
    <source>
        <dbReference type="EMBL" id="GLZ77347.1"/>
    </source>
</evidence>
<dbReference type="Gene3D" id="1.10.490.10">
    <property type="entry name" value="Globins"/>
    <property type="match status" value="1"/>
</dbReference>
<evidence type="ECO:0000256" key="1">
    <source>
        <dbReference type="ARBA" id="ARBA00022448"/>
    </source>
</evidence>
<feature type="binding site" description="distal binding residue" evidence="5">
    <location>
        <position position="74"/>
    </location>
    <ligand>
        <name>heme</name>
        <dbReference type="ChEBI" id="CHEBI:30413"/>
    </ligand>
    <ligandPart>
        <name>Fe</name>
        <dbReference type="ChEBI" id="CHEBI:18248"/>
    </ligandPart>
</feature>
<evidence type="ECO:0000256" key="2">
    <source>
        <dbReference type="ARBA" id="ARBA00022617"/>
    </source>
</evidence>
<dbReference type="GO" id="GO:0046872">
    <property type="term" value="F:metal ion binding"/>
    <property type="evidence" value="ECO:0007669"/>
    <property type="project" value="UniProtKB-KW"/>
</dbReference>
<keyword evidence="3 5" id="KW-0479">Metal-binding</keyword>
<dbReference type="InterPro" id="IPR001486">
    <property type="entry name" value="Hemoglobin_trunc"/>
</dbReference>
<keyword evidence="2 5" id="KW-0349">Heme</keyword>
<dbReference type="RefSeq" id="WP_285662465.1">
    <property type="nucleotide sequence ID" value="NZ_BSTX01000001.1"/>
</dbReference>
<dbReference type="GO" id="GO:0019825">
    <property type="term" value="F:oxygen binding"/>
    <property type="evidence" value="ECO:0007669"/>
    <property type="project" value="InterPro"/>
</dbReference>
<dbReference type="CDD" id="cd00454">
    <property type="entry name" value="TrHb1_N"/>
    <property type="match status" value="1"/>
</dbReference>
<dbReference type="InterPro" id="IPR009050">
    <property type="entry name" value="Globin-like_sf"/>
</dbReference>
<sequence length="124" mass="13196">MTAAETSFYDQLGGAPTIKEAVDRFYVRVLDDAELAPYFVDTDVIQLKRHQVLLLSQVLGGPTAYEGRDLATAHAGMAITGEHYAKVGSHLMGVLGEMGAPAHIAAAVEDTLKAVRPDIVATES</sequence>
<gene>
    <name evidence="6" type="ORF">Afil01_21540</name>
</gene>
<reference evidence="6" key="1">
    <citation type="submission" date="2023-03" db="EMBL/GenBank/DDBJ databases">
        <title>Actinorhabdospora filicis NBRC 111898.</title>
        <authorList>
            <person name="Ichikawa N."/>
            <person name="Sato H."/>
            <person name="Tonouchi N."/>
        </authorList>
    </citation>
    <scope>NUCLEOTIDE SEQUENCE</scope>
    <source>
        <strain evidence="6">NBRC 111898</strain>
    </source>
</reference>
<feature type="binding site" description="distal binding residue" evidence="5">
    <location>
        <position position="50"/>
    </location>
    <ligand>
        <name>heme</name>
        <dbReference type="ChEBI" id="CHEBI:30413"/>
    </ligand>
    <ligandPart>
        <name>Fe</name>
        <dbReference type="ChEBI" id="CHEBI:18248"/>
    </ligandPart>
</feature>
<keyword evidence="4 5" id="KW-0408">Iron</keyword>
<proteinExistence type="predicted"/>
<dbReference type="SUPFAM" id="SSF46458">
    <property type="entry name" value="Globin-like"/>
    <property type="match status" value="1"/>
</dbReference>
<accession>A0A9W6W2S7</accession>
<dbReference type="EMBL" id="BSTX01000001">
    <property type="protein sequence ID" value="GLZ77347.1"/>
    <property type="molecule type" value="Genomic_DNA"/>
</dbReference>
<keyword evidence="7" id="KW-1185">Reference proteome</keyword>